<evidence type="ECO:0000256" key="3">
    <source>
        <dbReference type="ARBA" id="ARBA00022694"/>
    </source>
</evidence>
<dbReference type="AlphaFoldDB" id="A0A8H7PZJ8"/>
<evidence type="ECO:0000256" key="5">
    <source>
        <dbReference type="ARBA" id="ARBA00023242"/>
    </source>
</evidence>
<dbReference type="Proteomes" id="UP000654370">
    <property type="component" value="Unassembled WGS sequence"/>
</dbReference>
<dbReference type="InterPro" id="IPR028884">
    <property type="entry name" value="Trm82"/>
</dbReference>
<dbReference type="GO" id="GO:0043527">
    <property type="term" value="C:tRNA methyltransferase complex"/>
    <property type="evidence" value="ECO:0007669"/>
    <property type="project" value="TreeGrafter"/>
</dbReference>
<dbReference type="UniPathway" id="UPA00989"/>
<dbReference type="SUPFAM" id="SSF50978">
    <property type="entry name" value="WD40 repeat-like"/>
    <property type="match status" value="1"/>
</dbReference>
<dbReference type="GO" id="GO:0106004">
    <property type="term" value="P:tRNA (guanine-N7)-methylation"/>
    <property type="evidence" value="ECO:0007669"/>
    <property type="project" value="UniProtKB-UniRule"/>
</dbReference>
<evidence type="ECO:0000256" key="8">
    <source>
        <dbReference type="SAM" id="MobiDB-lite"/>
    </source>
</evidence>
<name>A0A8H7PZJ8_MORIS</name>
<dbReference type="Gene3D" id="2.130.10.10">
    <property type="entry name" value="YVTN repeat-like/Quinoprotein amine dehydrogenase"/>
    <property type="match status" value="1"/>
</dbReference>
<dbReference type="OrthoDB" id="339900at2759"/>
<dbReference type="InterPro" id="IPR015943">
    <property type="entry name" value="WD40/YVTN_repeat-like_dom_sf"/>
</dbReference>
<dbReference type="InterPro" id="IPR019775">
    <property type="entry name" value="WD40_repeat_CS"/>
</dbReference>
<gene>
    <name evidence="9" type="ORF">INT43_006162</name>
</gene>
<evidence type="ECO:0008006" key="11">
    <source>
        <dbReference type="Google" id="ProtNLM"/>
    </source>
</evidence>
<accession>A0A8H7PZJ8</accession>
<dbReference type="GO" id="GO:0005829">
    <property type="term" value="C:cytosol"/>
    <property type="evidence" value="ECO:0007669"/>
    <property type="project" value="TreeGrafter"/>
</dbReference>
<keyword evidence="2 6" id="KW-0853">WD repeat</keyword>
<sequence>MQAAYVKVLHNPVKEQLVLSYGKGLHVINSSTGEIVNHVEPIESSNKGPSFERFRSLSFNNDGSLLATTGEDKELRIWNTESWSEISKRSVPKRVNALHFTRDGKTIVEADKFGDVYCFPTELPADDVPANGDEQQKHKPIVGHVSMVTDMVLSDDERYVITADRDEHIRISRYPNGYNIESYCLGHTDVVTNVRIVPWSTNLLVSAGGDCTVRLWDFVTGKELQSLNYKAQIEKYVPEGTDANSAEPITMHLELGAKDQIAVMSFAKTPILLVLTWNASTLTFESPKVVETAAPVLNMTLDNDGNIWTVLDNDTRVALYVRKDDSFEAVASDDSRIEKINATSTYELSSKPDYYTIFGLRKYVESAADLDLDREERRSHVSPKKKRKQEKLDS</sequence>
<dbReference type="PROSITE" id="PS50294">
    <property type="entry name" value="WD_REPEATS_REGION"/>
    <property type="match status" value="1"/>
</dbReference>
<feature type="repeat" description="WD" evidence="7">
    <location>
        <begin position="184"/>
        <end position="226"/>
    </location>
</feature>
<dbReference type="PROSITE" id="PS00678">
    <property type="entry name" value="WD_REPEATS_1"/>
    <property type="match status" value="2"/>
</dbReference>
<evidence type="ECO:0000256" key="1">
    <source>
        <dbReference type="ARBA" id="ARBA00004123"/>
    </source>
</evidence>
<dbReference type="Pfam" id="PF00400">
    <property type="entry name" value="WD40"/>
    <property type="match status" value="3"/>
</dbReference>
<dbReference type="InterPro" id="IPR036322">
    <property type="entry name" value="WD40_repeat_dom_sf"/>
</dbReference>
<proteinExistence type="inferred from homology"/>
<comment type="similarity">
    <text evidence="6">Belongs to the WD repeat TRM82 family.</text>
</comment>
<keyword evidence="4 6" id="KW-0677">Repeat</keyword>
<dbReference type="GO" id="GO:0005634">
    <property type="term" value="C:nucleus"/>
    <property type="evidence" value="ECO:0007669"/>
    <property type="project" value="UniProtKB-SubCell"/>
</dbReference>
<keyword evidence="5 6" id="KW-0539">Nucleus</keyword>
<evidence type="ECO:0000256" key="7">
    <source>
        <dbReference type="PROSITE-ProRule" id="PRU00221"/>
    </source>
</evidence>
<feature type="compositionally biased region" description="Basic residues" evidence="8">
    <location>
        <begin position="380"/>
        <end position="394"/>
    </location>
</feature>
<dbReference type="PANTHER" id="PTHR16288:SF0">
    <property type="entry name" value="TRNA (GUANINE-N(7)-)-METHYLTRANSFERASE NON-CATALYTIC SUBUNIT WDR4"/>
    <property type="match status" value="1"/>
</dbReference>
<evidence type="ECO:0000256" key="2">
    <source>
        <dbReference type="ARBA" id="ARBA00022574"/>
    </source>
</evidence>
<comment type="caution">
    <text evidence="9">The sequence shown here is derived from an EMBL/GenBank/DDBJ whole genome shotgun (WGS) entry which is preliminary data.</text>
</comment>
<organism evidence="9 10">
    <name type="scientific">Mortierella isabellina</name>
    <name type="common">Filamentous fungus</name>
    <name type="synonym">Umbelopsis isabellina</name>
    <dbReference type="NCBI Taxonomy" id="91625"/>
    <lineage>
        <taxon>Eukaryota</taxon>
        <taxon>Fungi</taxon>
        <taxon>Fungi incertae sedis</taxon>
        <taxon>Mucoromycota</taxon>
        <taxon>Mucoromycotina</taxon>
        <taxon>Umbelopsidomycetes</taxon>
        <taxon>Umbelopsidales</taxon>
        <taxon>Umbelopsidaceae</taxon>
        <taxon>Umbelopsis</taxon>
    </lineage>
</organism>
<dbReference type="PANTHER" id="PTHR16288">
    <property type="entry name" value="WD40 REPEAT PROTEIN 4"/>
    <property type="match status" value="1"/>
</dbReference>
<keyword evidence="3 6" id="KW-0819">tRNA processing</keyword>
<dbReference type="SMART" id="SM00320">
    <property type="entry name" value="WD40"/>
    <property type="match status" value="3"/>
</dbReference>
<feature type="region of interest" description="Disordered" evidence="8">
    <location>
        <begin position="373"/>
        <end position="394"/>
    </location>
</feature>
<protein>
    <recommendedName>
        <fullName evidence="11">Transfer RNA methyltransferase 82</fullName>
    </recommendedName>
</protein>
<dbReference type="PROSITE" id="PS50082">
    <property type="entry name" value="WD_REPEATS_2"/>
    <property type="match status" value="2"/>
</dbReference>
<comment type="pathway">
    <text evidence="6">tRNA modification; N(7)-methylguanine-tRNA biosynthesis.</text>
</comment>
<evidence type="ECO:0000256" key="6">
    <source>
        <dbReference type="HAMAP-Rule" id="MF_03056"/>
    </source>
</evidence>
<comment type="function">
    <text evidence="6">Required for the formation of N(7)-methylguanine at position 46 (m7G46) in tRNA. In the complex, it is required to stabilize and induce conformational changes of the catalytic subunit.</text>
</comment>
<feature type="repeat" description="WD" evidence="7">
    <location>
        <begin position="56"/>
        <end position="88"/>
    </location>
</feature>
<keyword evidence="10" id="KW-1185">Reference proteome</keyword>
<evidence type="ECO:0000256" key="4">
    <source>
        <dbReference type="ARBA" id="ARBA00022737"/>
    </source>
</evidence>
<dbReference type="HAMAP" id="MF_03056">
    <property type="entry name" value="TRM82"/>
    <property type="match status" value="1"/>
</dbReference>
<dbReference type="EMBL" id="JAEPQZ010000003">
    <property type="protein sequence ID" value="KAG2183167.1"/>
    <property type="molecule type" value="Genomic_DNA"/>
</dbReference>
<evidence type="ECO:0000313" key="10">
    <source>
        <dbReference type="Proteomes" id="UP000654370"/>
    </source>
</evidence>
<evidence type="ECO:0000313" key="9">
    <source>
        <dbReference type="EMBL" id="KAG2183167.1"/>
    </source>
</evidence>
<dbReference type="InterPro" id="IPR001680">
    <property type="entry name" value="WD40_rpt"/>
</dbReference>
<reference evidence="9" key="1">
    <citation type="submission" date="2020-12" db="EMBL/GenBank/DDBJ databases">
        <title>Metabolic potential, ecology and presence of endohyphal bacteria is reflected in genomic diversity of Mucoromycotina.</title>
        <authorList>
            <person name="Muszewska A."/>
            <person name="Okrasinska A."/>
            <person name="Steczkiewicz K."/>
            <person name="Drgas O."/>
            <person name="Orlowska M."/>
            <person name="Perlinska-Lenart U."/>
            <person name="Aleksandrzak-Piekarczyk T."/>
            <person name="Szatraj K."/>
            <person name="Zielenkiewicz U."/>
            <person name="Pilsyk S."/>
            <person name="Malc E."/>
            <person name="Mieczkowski P."/>
            <person name="Kruszewska J.S."/>
            <person name="Biernat P."/>
            <person name="Pawlowska J."/>
        </authorList>
    </citation>
    <scope>NUCLEOTIDE SEQUENCE</scope>
    <source>
        <strain evidence="9">WA0000067209</strain>
    </source>
</reference>
<comment type="subcellular location">
    <subcellularLocation>
        <location evidence="1 6">Nucleus</location>
    </subcellularLocation>
</comment>